<dbReference type="InterPro" id="IPR001810">
    <property type="entry name" value="F-box_dom"/>
</dbReference>
<feature type="domain" description="F-box" evidence="1">
    <location>
        <begin position="3"/>
        <end position="49"/>
    </location>
</feature>
<evidence type="ECO:0000313" key="2">
    <source>
        <dbReference type="Proteomes" id="UP000887540"/>
    </source>
</evidence>
<evidence type="ECO:0000313" key="3">
    <source>
        <dbReference type="WBParaSite" id="ACRNAN_scaffold1055.g14210.t1"/>
    </source>
</evidence>
<dbReference type="InterPro" id="IPR036047">
    <property type="entry name" value="F-box-like_dom_sf"/>
</dbReference>
<dbReference type="Proteomes" id="UP000887540">
    <property type="component" value="Unplaced"/>
</dbReference>
<reference evidence="3" key="1">
    <citation type="submission" date="2022-11" db="UniProtKB">
        <authorList>
            <consortium name="WormBaseParasite"/>
        </authorList>
    </citation>
    <scope>IDENTIFICATION</scope>
</reference>
<evidence type="ECO:0000259" key="1">
    <source>
        <dbReference type="PROSITE" id="PS50181"/>
    </source>
</evidence>
<dbReference type="WBParaSite" id="ACRNAN_scaffold1055.g14210.t1">
    <property type="protein sequence ID" value="ACRNAN_scaffold1055.g14210.t1"/>
    <property type="gene ID" value="ACRNAN_scaffold1055.g14210"/>
</dbReference>
<dbReference type="AlphaFoldDB" id="A0A914CHE2"/>
<dbReference type="SUPFAM" id="SSF81383">
    <property type="entry name" value="F-box domain"/>
    <property type="match status" value="1"/>
</dbReference>
<dbReference type="CDD" id="cd09917">
    <property type="entry name" value="F-box_SF"/>
    <property type="match status" value="1"/>
</dbReference>
<protein>
    <submittedName>
        <fullName evidence="3">F-box domain-containing protein</fullName>
    </submittedName>
</protein>
<name>A0A914CHE2_9BILA</name>
<sequence length="301" mass="34512">MNQIKLSSLPNEAKLTVVQYLSVKDYLNLSETSRYWFNFIEKNVKYLPKWEVDEFSVRCSENSEGLECEAIFRGRKPTRIKKIQSKNGDELCTTFQRINVSHSLYFELKSPLNCTEILKENAKRVQQLALQISNTSNFTPEYFIDLISSLPRCEVLSLEMDGMDERNEGKLILQAIPILRHMEIRSLNSPFYFDGSALETLTERSSAENAIDCLVLSTAATSFSIESVRHFLENTVFLNYAFIQFSKIDGTFEAFVEMLLQIATFDSEPTRGIFCSFVVIINYTLICLNIGKFDTAPLHMS</sequence>
<organism evidence="2 3">
    <name type="scientific">Acrobeloides nanus</name>
    <dbReference type="NCBI Taxonomy" id="290746"/>
    <lineage>
        <taxon>Eukaryota</taxon>
        <taxon>Metazoa</taxon>
        <taxon>Ecdysozoa</taxon>
        <taxon>Nematoda</taxon>
        <taxon>Chromadorea</taxon>
        <taxon>Rhabditida</taxon>
        <taxon>Tylenchina</taxon>
        <taxon>Cephalobomorpha</taxon>
        <taxon>Cephaloboidea</taxon>
        <taxon>Cephalobidae</taxon>
        <taxon>Acrobeloides</taxon>
    </lineage>
</organism>
<proteinExistence type="predicted"/>
<dbReference type="Pfam" id="PF00646">
    <property type="entry name" value="F-box"/>
    <property type="match status" value="1"/>
</dbReference>
<dbReference type="PROSITE" id="PS50181">
    <property type="entry name" value="FBOX"/>
    <property type="match status" value="1"/>
</dbReference>
<keyword evidence="2" id="KW-1185">Reference proteome</keyword>
<accession>A0A914CHE2</accession>